<dbReference type="SMART" id="SM00382">
    <property type="entry name" value="AAA"/>
    <property type="match status" value="1"/>
</dbReference>
<dbReference type="GO" id="GO:0005524">
    <property type="term" value="F:ATP binding"/>
    <property type="evidence" value="ECO:0007669"/>
    <property type="project" value="UniProtKB-KW"/>
</dbReference>
<dbReference type="RefSeq" id="WP_013506564.1">
    <property type="nucleotide sequence ID" value="NC_014836.1"/>
</dbReference>
<name>E6W2D4_DESIS</name>
<evidence type="ECO:0000256" key="5">
    <source>
        <dbReference type="ARBA" id="ARBA00023015"/>
    </source>
</evidence>
<dbReference type="InterPro" id="IPR002197">
    <property type="entry name" value="HTH_Fis"/>
</dbReference>
<dbReference type="eggNOG" id="COG2204">
    <property type="taxonomic scope" value="Bacteria"/>
</dbReference>
<dbReference type="HOGENOM" id="CLU_000445_0_6_0"/>
<reference evidence="11 12" key="1">
    <citation type="submission" date="2010-12" db="EMBL/GenBank/DDBJ databases">
        <title>Complete sequence of Desulfurispirillum indicum S5.</title>
        <authorList>
            <consortium name="US DOE Joint Genome Institute"/>
            <person name="Lucas S."/>
            <person name="Copeland A."/>
            <person name="Lapidus A."/>
            <person name="Cheng J.-F."/>
            <person name="Goodwin L."/>
            <person name="Pitluck S."/>
            <person name="Chertkov O."/>
            <person name="Held B."/>
            <person name="Detter J.C."/>
            <person name="Han C."/>
            <person name="Tapia R."/>
            <person name="Land M."/>
            <person name="Hauser L."/>
            <person name="Kyrpides N."/>
            <person name="Ivanova N."/>
            <person name="Mikhailova N."/>
            <person name="Haggblom M."/>
            <person name="Rauschenbach I."/>
            <person name="Bini E."/>
            <person name="Woyke T."/>
        </authorList>
    </citation>
    <scope>NUCLEOTIDE SEQUENCE [LARGE SCALE GENOMIC DNA]</scope>
    <source>
        <strain evidence="12">ATCC BAA-1389 / DSM 22839 / S5</strain>
    </source>
</reference>
<evidence type="ECO:0000256" key="4">
    <source>
        <dbReference type="ARBA" id="ARBA00023012"/>
    </source>
</evidence>
<dbReference type="InterPro" id="IPR011006">
    <property type="entry name" value="CheY-like_superfamily"/>
</dbReference>
<dbReference type="PROSITE" id="PS00676">
    <property type="entry name" value="SIGMA54_INTERACT_2"/>
    <property type="match status" value="1"/>
</dbReference>
<dbReference type="CDD" id="cd17550">
    <property type="entry name" value="REC_NtrX-like"/>
    <property type="match status" value="1"/>
</dbReference>
<dbReference type="Gene3D" id="3.40.50.2300">
    <property type="match status" value="1"/>
</dbReference>
<dbReference type="Pfam" id="PF25601">
    <property type="entry name" value="AAA_lid_14"/>
    <property type="match status" value="1"/>
</dbReference>
<evidence type="ECO:0000256" key="2">
    <source>
        <dbReference type="ARBA" id="ARBA00022741"/>
    </source>
</evidence>
<evidence type="ECO:0000313" key="12">
    <source>
        <dbReference type="Proteomes" id="UP000002572"/>
    </source>
</evidence>
<dbReference type="OrthoDB" id="9767722at2"/>
<evidence type="ECO:0000313" key="11">
    <source>
        <dbReference type="EMBL" id="ADU66684.1"/>
    </source>
</evidence>
<evidence type="ECO:0000259" key="9">
    <source>
        <dbReference type="PROSITE" id="PS50045"/>
    </source>
</evidence>
<dbReference type="InParanoid" id="E6W2D4"/>
<dbReference type="FunFam" id="3.40.50.2300:FF:000018">
    <property type="entry name" value="DNA-binding transcriptional regulator NtrC"/>
    <property type="match status" value="1"/>
</dbReference>
<dbReference type="InterPro" id="IPR027417">
    <property type="entry name" value="P-loop_NTPase"/>
</dbReference>
<dbReference type="GO" id="GO:0006355">
    <property type="term" value="P:regulation of DNA-templated transcription"/>
    <property type="evidence" value="ECO:0007669"/>
    <property type="project" value="InterPro"/>
</dbReference>
<dbReference type="GO" id="GO:0000160">
    <property type="term" value="P:phosphorelay signal transduction system"/>
    <property type="evidence" value="ECO:0007669"/>
    <property type="project" value="UniProtKB-KW"/>
</dbReference>
<feature type="domain" description="Response regulatory" evidence="10">
    <location>
        <begin position="4"/>
        <end position="118"/>
    </location>
</feature>
<dbReference type="InterPro" id="IPR025944">
    <property type="entry name" value="Sigma_54_int_dom_CS"/>
</dbReference>
<dbReference type="PANTHER" id="PTHR32071:SF17">
    <property type="entry name" value="TRANSCRIPTIONAL REGULATOR (NTRC FAMILY)"/>
    <property type="match status" value="1"/>
</dbReference>
<dbReference type="Pfam" id="PF00158">
    <property type="entry name" value="Sigma54_activat"/>
    <property type="match status" value="1"/>
</dbReference>
<dbReference type="FunFam" id="3.40.50.300:FF:000006">
    <property type="entry name" value="DNA-binding transcriptional regulator NtrC"/>
    <property type="match status" value="1"/>
</dbReference>
<sequence length="454" mass="50870">MKYKVLIVDDEVSICEVLSDILADEGYQVRACQSGEEALELFPLFTPDVVLLDVWLGGIDGITTLQKLRAMDNTLGVIMMSGHGTIHTAVKATREGAYDFVEKPFAMEKVLISVKNFLQYRHTLNENASLRKTFNSKYRIVGSSPAIRQMQEVIKRAAPSNGRVLIQGENGTGKELIARNIHFGSRRAAGPFVAVNCAAIPENLIESELFGHEKGAFTGAAQKRQGKFELADGGTLFLDEIADMSLNTQAKVLRVLEDQMVVRLGGSEVFPVDVRIISASNKKLTELVQRGEFREDLYYRLNVIPIEIPPLRERHEDIEFLLNHFLEVICADEGVPRKTVSSQAIEVLLRYPWPGNVRELKNLVERLVIMVQDSTIDIGDLPEEYRQTEGDRSAGSLTGAVEGIDNFRQAREDFEKLFIAAKLRECEGNVTKAAELMEIDRVHLHKKIKQYGIK</sequence>
<gene>
    <name evidence="11" type="ordered locus">Selin_1957</name>
</gene>
<evidence type="ECO:0000256" key="6">
    <source>
        <dbReference type="ARBA" id="ARBA00023125"/>
    </source>
</evidence>
<dbReference type="AlphaFoldDB" id="E6W2D4"/>
<evidence type="ECO:0000256" key="7">
    <source>
        <dbReference type="ARBA" id="ARBA00023163"/>
    </source>
</evidence>
<keyword evidence="5" id="KW-0805">Transcription regulation</keyword>
<accession>E6W2D4</accession>
<dbReference type="CDD" id="cd00009">
    <property type="entry name" value="AAA"/>
    <property type="match status" value="1"/>
</dbReference>
<keyword evidence="4" id="KW-0902">Two-component regulatory system</keyword>
<dbReference type="EMBL" id="CP002432">
    <property type="protein sequence ID" value="ADU66684.1"/>
    <property type="molecule type" value="Genomic_DNA"/>
</dbReference>
<evidence type="ECO:0000256" key="3">
    <source>
        <dbReference type="ARBA" id="ARBA00022840"/>
    </source>
</evidence>
<dbReference type="Pfam" id="PF02954">
    <property type="entry name" value="HTH_8"/>
    <property type="match status" value="1"/>
</dbReference>
<dbReference type="InterPro" id="IPR002078">
    <property type="entry name" value="Sigma_54_int"/>
</dbReference>
<dbReference type="GO" id="GO:0043565">
    <property type="term" value="F:sequence-specific DNA binding"/>
    <property type="evidence" value="ECO:0007669"/>
    <property type="project" value="InterPro"/>
</dbReference>
<dbReference type="Gene3D" id="3.40.50.300">
    <property type="entry name" value="P-loop containing nucleotide triphosphate hydrolases"/>
    <property type="match status" value="1"/>
</dbReference>
<dbReference type="Pfam" id="PF00072">
    <property type="entry name" value="Response_reg"/>
    <property type="match status" value="1"/>
</dbReference>
<dbReference type="SUPFAM" id="SSF46689">
    <property type="entry name" value="Homeodomain-like"/>
    <property type="match status" value="1"/>
</dbReference>
<dbReference type="InterPro" id="IPR009057">
    <property type="entry name" value="Homeodomain-like_sf"/>
</dbReference>
<dbReference type="SUPFAM" id="SSF52172">
    <property type="entry name" value="CheY-like"/>
    <property type="match status" value="1"/>
</dbReference>
<keyword evidence="1 8" id="KW-0597">Phosphoprotein</keyword>
<dbReference type="PANTHER" id="PTHR32071">
    <property type="entry name" value="TRANSCRIPTIONAL REGULATORY PROTEIN"/>
    <property type="match status" value="1"/>
</dbReference>
<dbReference type="PRINTS" id="PR01590">
    <property type="entry name" value="HTHFIS"/>
</dbReference>
<dbReference type="KEGG" id="din:Selin_1957"/>
<dbReference type="PROSITE" id="PS00688">
    <property type="entry name" value="SIGMA54_INTERACT_3"/>
    <property type="match status" value="1"/>
</dbReference>
<keyword evidence="7" id="KW-0804">Transcription</keyword>
<dbReference type="Gene3D" id="1.10.8.60">
    <property type="match status" value="1"/>
</dbReference>
<keyword evidence="12" id="KW-1185">Reference proteome</keyword>
<dbReference type="SUPFAM" id="SSF52540">
    <property type="entry name" value="P-loop containing nucleoside triphosphate hydrolases"/>
    <property type="match status" value="1"/>
</dbReference>
<dbReference type="InterPro" id="IPR058031">
    <property type="entry name" value="AAA_lid_NorR"/>
</dbReference>
<dbReference type="STRING" id="653733.Selin_1957"/>
<protein>
    <submittedName>
        <fullName evidence="11">Sigma-54 factor interaction domain-containing protein</fullName>
    </submittedName>
</protein>
<evidence type="ECO:0000259" key="10">
    <source>
        <dbReference type="PROSITE" id="PS50110"/>
    </source>
</evidence>
<keyword evidence="6" id="KW-0238">DNA-binding</keyword>
<dbReference type="SMART" id="SM00448">
    <property type="entry name" value="REC"/>
    <property type="match status" value="1"/>
</dbReference>
<organism evidence="11 12">
    <name type="scientific">Desulfurispirillum indicum (strain ATCC BAA-1389 / DSM 22839 / S5)</name>
    <dbReference type="NCBI Taxonomy" id="653733"/>
    <lineage>
        <taxon>Bacteria</taxon>
        <taxon>Pseudomonadati</taxon>
        <taxon>Chrysiogenota</taxon>
        <taxon>Chrysiogenia</taxon>
        <taxon>Chrysiogenales</taxon>
        <taxon>Chrysiogenaceae</taxon>
        <taxon>Desulfurispirillum</taxon>
    </lineage>
</organism>
<dbReference type="InterPro" id="IPR001789">
    <property type="entry name" value="Sig_transdc_resp-reg_receiver"/>
</dbReference>
<evidence type="ECO:0000256" key="1">
    <source>
        <dbReference type="ARBA" id="ARBA00022553"/>
    </source>
</evidence>
<dbReference type="Gene3D" id="1.10.10.60">
    <property type="entry name" value="Homeodomain-like"/>
    <property type="match status" value="1"/>
</dbReference>
<keyword evidence="3" id="KW-0067">ATP-binding</keyword>
<dbReference type="Proteomes" id="UP000002572">
    <property type="component" value="Chromosome"/>
</dbReference>
<feature type="modified residue" description="4-aspartylphosphate" evidence="8">
    <location>
        <position position="53"/>
    </location>
</feature>
<dbReference type="PROSITE" id="PS50045">
    <property type="entry name" value="SIGMA54_INTERACT_4"/>
    <property type="match status" value="1"/>
</dbReference>
<dbReference type="PROSITE" id="PS50110">
    <property type="entry name" value="RESPONSE_REGULATORY"/>
    <property type="match status" value="1"/>
</dbReference>
<dbReference type="InterPro" id="IPR003593">
    <property type="entry name" value="AAA+_ATPase"/>
</dbReference>
<dbReference type="InterPro" id="IPR025943">
    <property type="entry name" value="Sigma_54_int_dom_ATP-bd_2"/>
</dbReference>
<evidence type="ECO:0000256" key="8">
    <source>
        <dbReference type="PROSITE-ProRule" id="PRU00169"/>
    </source>
</evidence>
<feature type="domain" description="Sigma-54 factor interaction" evidence="9">
    <location>
        <begin position="140"/>
        <end position="369"/>
    </location>
</feature>
<proteinExistence type="predicted"/>
<keyword evidence="2" id="KW-0547">Nucleotide-binding</keyword>